<reference evidence="2" key="1">
    <citation type="submission" date="2022-09" db="EMBL/GenBank/DDBJ databases">
        <title>Complete Genomes of Fervidibacillus albus and Fervidibacillus halotolerans isolated from tidal flat sediments.</title>
        <authorList>
            <person name="Kwon K.K."/>
            <person name="Yang S.-H."/>
            <person name="Park M.J."/>
            <person name="Oh H.-M."/>
        </authorList>
    </citation>
    <scope>NUCLEOTIDE SEQUENCE</scope>
    <source>
        <strain evidence="2">MEBiC13591</strain>
    </source>
</reference>
<gene>
    <name evidence="2" type="ORF">OE104_09675</name>
</gene>
<sequence>MIPNINLLPERDRKTGTFAWMFYIFIGIWVILLFTIGFQYFQTKTDNETLQREIDSLTLDKAVLETKVMEQSNNVGNDFQAAVEYVENLPLPTSKIITELLQLLPNEHSYLTYYSYTGGNVSIETAFETLDSVAAYVTALTNSDMIRDVQVDAISTTSFDSNEEVEMYFDILPRYNVLITIEVNISSLRSTGGDVDE</sequence>
<evidence type="ECO:0000313" key="2">
    <source>
        <dbReference type="EMBL" id="WAA08875.1"/>
    </source>
</evidence>
<keyword evidence="3" id="KW-1185">Reference proteome</keyword>
<proteinExistence type="predicted"/>
<dbReference type="InterPro" id="IPR007813">
    <property type="entry name" value="PilN"/>
</dbReference>
<protein>
    <submittedName>
        <fullName evidence="2">PilN domain-containing protein</fullName>
    </submittedName>
</protein>
<name>A0A9E8LSN6_9BACI</name>
<evidence type="ECO:0000256" key="1">
    <source>
        <dbReference type="SAM" id="Phobius"/>
    </source>
</evidence>
<dbReference type="PANTHER" id="PTHR40278">
    <property type="entry name" value="DNA UTILIZATION PROTEIN HOFN"/>
    <property type="match status" value="1"/>
</dbReference>
<keyword evidence="1" id="KW-0472">Membrane</keyword>
<dbReference type="KEGG" id="faf:OE104_09675"/>
<keyword evidence="1" id="KW-0812">Transmembrane</keyword>
<dbReference type="Proteomes" id="UP001164718">
    <property type="component" value="Chromosome"/>
</dbReference>
<dbReference type="Pfam" id="PF05137">
    <property type="entry name" value="PilN"/>
    <property type="match status" value="1"/>
</dbReference>
<organism evidence="2 3">
    <name type="scientific">Fervidibacillus albus</name>
    <dbReference type="NCBI Taxonomy" id="2980026"/>
    <lineage>
        <taxon>Bacteria</taxon>
        <taxon>Bacillati</taxon>
        <taxon>Bacillota</taxon>
        <taxon>Bacilli</taxon>
        <taxon>Bacillales</taxon>
        <taxon>Bacillaceae</taxon>
        <taxon>Fervidibacillus</taxon>
    </lineage>
</organism>
<dbReference type="AlphaFoldDB" id="A0A9E8LSN6"/>
<dbReference type="EMBL" id="CP106878">
    <property type="protein sequence ID" value="WAA08875.1"/>
    <property type="molecule type" value="Genomic_DNA"/>
</dbReference>
<dbReference type="InterPro" id="IPR052534">
    <property type="entry name" value="Extracell_DNA_Util/SecSys_Comp"/>
</dbReference>
<keyword evidence="1" id="KW-1133">Transmembrane helix</keyword>
<dbReference type="PANTHER" id="PTHR40278:SF1">
    <property type="entry name" value="DNA UTILIZATION PROTEIN HOFN"/>
    <property type="match status" value="1"/>
</dbReference>
<feature type="transmembrane region" description="Helical" evidence="1">
    <location>
        <begin position="20"/>
        <end position="41"/>
    </location>
</feature>
<dbReference type="RefSeq" id="WP_275416658.1">
    <property type="nucleotide sequence ID" value="NZ_CP106878.1"/>
</dbReference>
<evidence type="ECO:0000313" key="3">
    <source>
        <dbReference type="Proteomes" id="UP001164718"/>
    </source>
</evidence>
<accession>A0A9E8LSN6</accession>